<proteinExistence type="predicted"/>
<accession>A0AAN8U1T7</accession>
<dbReference type="Proteomes" id="UP001371456">
    <property type="component" value="Unassembled WGS sequence"/>
</dbReference>
<dbReference type="EMBL" id="JBANQN010000001">
    <property type="protein sequence ID" value="KAK6802972.1"/>
    <property type="molecule type" value="Genomic_DNA"/>
</dbReference>
<name>A0AAN8U1T7_SOLBU</name>
<sequence length="90" mass="10491">MLFTNLKNAWVYPIRKVDSIPVAISILSKEEEKVDVMIIYVYSLDSLSFNLLKQDDAFDIVTLFVCDEHNELFSKKAFENGTYMYLKKVT</sequence>
<keyword evidence="2" id="KW-1185">Reference proteome</keyword>
<dbReference type="AlphaFoldDB" id="A0AAN8U1T7"/>
<evidence type="ECO:0000313" key="2">
    <source>
        <dbReference type="Proteomes" id="UP001371456"/>
    </source>
</evidence>
<evidence type="ECO:0000313" key="1">
    <source>
        <dbReference type="EMBL" id="KAK6802972.1"/>
    </source>
</evidence>
<reference evidence="1 2" key="1">
    <citation type="submission" date="2024-02" db="EMBL/GenBank/DDBJ databases">
        <title>de novo genome assembly of Solanum bulbocastanum strain 11H21.</title>
        <authorList>
            <person name="Hosaka A.J."/>
        </authorList>
    </citation>
    <scope>NUCLEOTIDE SEQUENCE [LARGE SCALE GENOMIC DNA]</scope>
    <source>
        <tissue evidence="1">Young leaves</tissue>
    </source>
</reference>
<protein>
    <submittedName>
        <fullName evidence="1">Uncharacterized protein</fullName>
    </submittedName>
</protein>
<organism evidence="1 2">
    <name type="scientific">Solanum bulbocastanum</name>
    <name type="common">Wild potato</name>
    <dbReference type="NCBI Taxonomy" id="147425"/>
    <lineage>
        <taxon>Eukaryota</taxon>
        <taxon>Viridiplantae</taxon>
        <taxon>Streptophyta</taxon>
        <taxon>Embryophyta</taxon>
        <taxon>Tracheophyta</taxon>
        <taxon>Spermatophyta</taxon>
        <taxon>Magnoliopsida</taxon>
        <taxon>eudicotyledons</taxon>
        <taxon>Gunneridae</taxon>
        <taxon>Pentapetalae</taxon>
        <taxon>asterids</taxon>
        <taxon>lamiids</taxon>
        <taxon>Solanales</taxon>
        <taxon>Solanaceae</taxon>
        <taxon>Solanoideae</taxon>
        <taxon>Solaneae</taxon>
        <taxon>Solanum</taxon>
    </lineage>
</organism>
<comment type="caution">
    <text evidence="1">The sequence shown here is derived from an EMBL/GenBank/DDBJ whole genome shotgun (WGS) entry which is preliminary data.</text>
</comment>
<gene>
    <name evidence="1" type="ORF">RDI58_000756</name>
</gene>